<dbReference type="GeneID" id="303486994"/>
<gene>
    <name evidence="1" type="ORF">B5J99_15510</name>
</gene>
<proteinExistence type="predicted"/>
<sequence length="168" mass="16388">MRLAFLFPLALLAACSSEKPADDTLVTLDGADGASHVPAPVVTGPAAPQSGLQAVDAEGSKLEPLLSSAISAAGMDSAACKFSPAKGALPVMVASKTGGKGIISVAGRQIDVAPSGAVAATGGSFAAQGVILMVSASGKDSAGSAASMQVSDTDGPAFTYQDGYWACN</sequence>
<evidence type="ECO:0000313" key="2">
    <source>
        <dbReference type="Proteomes" id="UP000258016"/>
    </source>
</evidence>
<evidence type="ECO:0008006" key="3">
    <source>
        <dbReference type="Google" id="ProtNLM"/>
    </source>
</evidence>
<dbReference type="RefSeq" id="WP_117352897.1">
    <property type="nucleotide sequence ID" value="NZ_CP020083.1"/>
</dbReference>
<dbReference type="EMBL" id="CP020083">
    <property type="protein sequence ID" value="ASR52693.1"/>
    <property type="molecule type" value="Genomic_DNA"/>
</dbReference>
<dbReference type="PROSITE" id="PS51257">
    <property type="entry name" value="PROKAR_LIPOPROTEIN"/>
    <property type="match status" value="1"/>
</dbReference>
<protein>
    <recommendedName>
        <fullName evidence="3">DUF4156 domain-containing protein</fullName>
    </recommendedName>
</protein>
<accession>A0ABN5B7X9</accession>
<dbReference type="Proteomes" id="UP000258016">
    <property type="component" value="Chromosome"/>
</dbReference>
<evidence type="ECO:0000313" key="1">
    <source>
        <dbReference type="EMBL" id="ASR52693.1"/>
    </source>
</evidence>
<keyword evidence="2" id="KW-1185">Reference proteome</keyword>
<organism evidence="1 2">
    <name type="scientific">Blastomonas fulva</name>
    <dbReference type="NCBI Taxonomy" id="1550728"/>
    <lineage>
        <taxon>Bacteria</taxon>
        <taxon>Pseudomonadati</taxon>
        <taxon>Pseudomonadota</taxon>
        <taxon>Alphaproteobacteria</taxon>
        <taxon>Sphingomonadales</taxon>
        <taxon>Sphingomonadaceae</taxon>
        <taxon>Blastomonas</taxon>
    </lineage>
</organism>
<reference evidence="1 2" key="1">
    <citation type="submission" date="2017-03" db="EMBL/GenBank/DDBJ databases">
        <title>Complete genome sequence of Blastomonas fulva degrading microcsystin LR.</title>
        <authorList>
            <person name="Lee H.-g."/>
            <person name="Jin L."/>
            <person name="oh H.-M."/>
        </authorList>
    </citation>
    <scope>NUCLEOTIDE SEQUENCE [LARGE SCALE GENOMIC DNA]</scope>
    <source>
        <strain evidence="1 2">T2</strain>
    </source>
</reference>
<name>A0ABN5B7X9_9SPHN</name>